<feature type="region of interest" description="Disordered" evidence="5">
    <location>
        <begin position="1"/>
        <end position="30"/>
    </location>
</feature>
<evidence type="ECO:0000256" key="5">
    <source>
        <dbReference type="SAM" id="MobiDB-lite"/>
    </source>
</evidence>
<feature type="compositionally biased region" description="Polar residues" evidence="5">
    <location>
        <begin position="11"/>
        <end position="30"/>
    </location>
</feature>
<evidence type="ECO:0000256" key="4">
    <source>
        <dbReference type="ARBA" id="ARBA00022664"/>
    </source>
</evidence>
<dbReference type="Gene3D" id="2.30.29.30">
    <property type="entry name" value="Pleckstrin-homology domain (PH domain)/Phosphotyrosine-binding domain (PTB)"/>
    <property type="match status" value="1"/>
</dbReference>
<dbReference type="PANTHER" id="PTHR16290">
    <property type="entry name" value="TRANSCRIPTION FACTOR SMIF DECAPPING ENZYME DCP1"/>
    <property type="match status" value="1"/>
</dbReference>
<organism evidence="6 7">
    <name type="scientific">Pseudomassariella vexata</name>
    <dbReference type="NCBI Taxonomy" id="1141098"/>
    <lineage>
        <taxon>Eukaryota</taxon>
        <taxon>Fungi</taxon>
        <taxon>Dikarya</taxon>
        <taxon>Ascomycota</taxon>
        <taxon>Pezizomycotina</taxon>
        <taxon>Sordariomycetes</taxon>
        <taxon>Xylariomycetidae</taxon>
        <taxon>Amphisphaeriales</taxon>
        <taxon>Pseudomassariaceae</taxon>
        <taxon>Pseudomassariella</taxon>
    </lineage>
</organism>
<keyword evidence="7" id="KW-1185">Reference proteome</keyword>
<dbReference type="GO" id="GO:0006397">
    <property type="term" value="P:mRNA processing"/>
    <property type="evidence" value="ECO:0007669"/>
    <property type="project" value="UniProtKB-KW"/>
</dbReference>
<dbReference type="GO" id="GO:0003729">
    <property type="term" value="F:mRNA binding"/>
    <property type="evidence" value="ECO:0007669"/>
    <property type="project" value="TreeGrafter"/>
</dbReference>
<keyword evidence="3" id="KW-0963">Cytoplasm</keyword>
<dbReference type="GO" id="GO:0008047">
    <property type="term" value="F:enzyme activator activity"/>
    <property type="evidence" value="ECO:0007669"/>
    <property type="project" value="InterPro"/>
</dbReference>
<comment type="caution">
    <text evidence="6">The sequence shown here is derived from an EMBL/GenBank/DDBJ whole genome shotgun (WGS) entry which is preliminary data.</text>
</comment>
<evidence type="ECO:0000256" key="2">
    <source>
        <dbReference type="ARBA" id="ARBA00008778"/>
    </source>
</evidence>
<dbReference type="Pfam" id="PF06058">
    <property type="entry name" value="DCP1"/>
    <property type="match status" value="1"/>
</dbReference>
<dbReference type="RefSeq" id="XP_040720477.1">
    <property type="nucleotide sequence ID" value="XM_040863148.1"/>
</dbReference>
<feature type="compositionally biased region" description="Basic residues" evidence="5">
    <location>
        <begin position="1"/>
        <end position="10"/>
    </location>
</feature>
<accession>A0A1Y2EJA1</accession>
<evidence type="ECO:0000256" key="3">
    <source>
        <dbReference type="ARBA" id="ARBA00022490"/>
    </source>
</evidence>
<dbReference type="PANTHER" id="PTHR16290:SF0">
    <property type="entry name" value="DECAPPING PROTEIN 1, ISOFORM A"/>
    <property type="match status" value="1"/>
</dbReference>
<dbReference type="OrthoDB" id="255837at2759"/>
<evidence type="ECO:0000313" key="6">
    <source>
        <dbReference type="EMBL" id="ORY70885.1"/>
    </source>
</evidence>
<keyword evidence="4" id="KW-0507">mRNA processing</keyword>
<reference evidence="6 7" key="1">
    <citation type="submission" date="2016-07" db="EMBL/GenBank/DDBJ databases">
        <title>Pervasive Adenine N6-methylation of Active Genes in Fungi.</title>
        <authorList>
            <consortium name="DOE Joint Genome Institute"/>
            <person name="Mondo S.J."/>
            <person name="Dannebaum R.O."/>
            <person name="Kuo R.C."/>
            <person name="Labutti K."/>
            <person name="Haridas S."/>
            <person name="Kuo A."/>
            <person name="Salamov A."/>
            <person name="Ahrendt S.R."/>
            <person name="Lipzen A."/>
            <person name="Sullivan W."/>
            <person name="Andreopoulos W.B."/>
            <person name="Clum A."/>
            <person name="Lindquist E."/>
            <person name="Daum C."/>
            <person name="Ramamoorthy G.K."/>
            <person name="Gryganskyi A."/>
            <person name="Culley D."/>
            <person name="Magnuson J.K."/>
            <person name="James T.Y."/>
            <person name="O'Malley M.A."/>
            <person name="Stajich J.E."/>
            <person name="Spatafora J.W."/>
            <person name="Visel A."/>
            <person name="Grigoriev I.V."/>
        </authorList>
    </citation>
    <scope>NUCLEOTIDE SEQUENCE [LARGE SCALE GENOMIC DNA]</scope>
    <source>
        <strain evidence="6 7">CBS 129021</strain>
    </source>
</reference>
<dbReference type="Proteomes" id="UP000193689">
    <property type="component" value="Unassembled WGS sequence"/>
</dbReference>
<evidence type="ECO:0008006" key="8">
    <source>
        <dbReference type="Google" id="ProtNLM"/>
    </source>
</evidence>
<dbReference type="SUPFAM" id="SSF50729">
    <property type="entry name" value="PH domain-like"/>
    <property type="match status" value="1"/>
</dbReference>
<name>A0A1Y2EJA1_9PEZI</name>
<dbReference type="STRING" id="1141098.A0A1Y2EJA1"/>
<dbReference type="GO" id="GO:0000932">
    <property type="term" value="C:P-body"/>
    <property type="evidence" value="ECO:0007669"/>
    <property type="project" value="TreeGrafter"/>
</dbReference>
<protein>
    <recommendedName>
        <fullName evidence="8">Dcp1-like decapping family-domain-containing protein</fullName>
    </recommendedName>
</protein>
<comment type="subcellular location">
    <subcellularLocation>
        <location evidence="1">Cytoplasm</location>
    </subcellularLocation>
</comment>
<sequence>MSRQTPRKKGNQQQSSLPHQRNKSQQQHQPQILLAHIHHRDNPPDYGSDTASYMASHPVASSAGLAQRSNTDLNLSVLKRYLPSIHAILSIAANAVVYTYQINNEEGTQGWEKFGVEGTMFVCSQNRNNTQTGTASTTSPGAEGVAAWDGKKGCVFILNRRGLENMVLDLAEVENVEATDELLIFQLEDKEGLASTAPRVMGLWIHADEEATRATNTGLIQEMWRKARES</sequence>
<dbReference type="InterPro" id="IPR010334">
    <property type="entry name" value="Dcp1"/>
</dbReference>
<dbReference type="InterPro" id="IPR011993">
    <property type="entry name" value="PH-like_dom_sf"/>
</dbReference>
<dbReference type="EMBL" id="MCFJ01000001">
    <property type="protein sequence ID" value="ORY70885.1"/>
    <property type="molecule type" value="Genomic_DNA"/>
</dbReference>
<proteinExistence type="inferred from homology"/>
<comment type="similarity">
    <text evidence="2">Belongs to the DCP1 family.</text>
</comment>
<dbReference type="GeneID" id="63779360"/>
<dbReference type="GO" id="GO:0031087">
    <property type="term" value="P:deadenylation-independent decapping of nuclear-transcribed mRNA"/>
    <property type="evidence" value="ECO:0007669"/>
    <property type="project" value="TreeGrafter"/>
</dbReference>
<evidence type="ECO:0000313" key="7">
    <source>
        <dbReference type="Proteomes" id="UP000193689"/>
    </source>
</evidence>
<dbReference type="InParanoid" id="A0A1Y2EJA1"/>
<dbReference type="GO" id="GO:0000290">
    <property type="term" value="P:deadenylation-dependent decapping of nuclear-transcribed mRNA"/>
    <property type="evidence" value="ECO:0007669"/>
    <property type="project" value="InterPro"/>
</dbReference>
<gene>
    <name evidence="6" type="ORF">BCR38DRAFT_479423</name>
</gene>
<evidence type="ECO:0000256" key="1">
    <source>
        <dbReference type="ARBA" id="ARBA00004496"/>
    </source>
</evidence>
<dbReference type="AlphaFoldDB" id="A0A1Y2EJA1"/>